<dbReference type="HOGENOM" id="CLU_128728_0_0_6"/>
<dbReference type="STRING" id="1245471.PCA10_03490"/>
<dbReference type="KEGG" id="pre:PCA10_03490"/>
<dbReference type="AlphaFoldDB" id="S6AQI9"/>
<evidence type="ECO:0000313" key="3">
    <source>
        <dbReference type="Proteomes" id="UP000015503"/>
    </source>
</evidence>
<dbReference type="OrthoDB" id="5765252at2"/>
<keyword evidence="3" id="KW-1185">Reference proteome</keyword>
<organism evidence="2 3">
    <name type="scientific">Metapseudomonas resinovorans NBRC 106553</name>
    <dbReference type="NCBI Taxonomy" id="1245471"/>
    <lineage>
        <taxon>Bacteria</taxon>
        <taxon>Pseudomonadati</taxon>
        <taxon>Pseudomonadota</taxon>
        <taxon>Gammaproteobacteria</taxon>
        <taxon>Pseudomonadales</taxon>
        <taxon>Pseudomonadaceae</taxon>
        <taxon>Metapseudomonas</taxon>
    </lineage>
</organism>
<dbReference type="GO" id="GO:0007165">
    <property type="term" value="P:signal transduction"/>
    <property type="evidence" value="ECO:0007669"/>
    <property type="project" value="InterPro"/>
</dbReference>
<dbReference type="SUPFAM" id="SSF50341">
    <property type="entry name" value="CheW-like"/>
    <property type="match status" value="1"/>
</dbReference>
<name>S6AQI9_METRE</name>
<proteinExistence type="predicted"/>
<dbReference type="SMART" id="SM00260">
    <property type="entry name" value="CheW"/>
    <property type="match status" value="1"/>
</dbReference>
<gene>
    <name evidence="2" type="primary">chpC</name>
    <name evidence="2" type="ORF">PCA10_03490</name>
</gene>
<dbReference type="GO" id="GO:0006935">
    <property type="term" value="P:chemotaxis"/>
    <property type="evidence" value="ECO:0007669"/>
    <property type="project" value="InterPro"/>
</dbReference>
<dbReference type="InterPro" id="IPR002545">
    <property type="entry name" value="CheW-lke_dom"/>
</dbReference>
<dbReference type="EMBL" id="AP013068">
    <property type="protein sequence ID" value="BAN46081.1"/>
    <property type="molecule type" value="Genomic_DNA"/>
</dbReference>
<sequence length="156" mass="16413">MSQAVTTQNNTSSLTGLLLPLSDRTLLVPNVALAELIPYRAPQAASGLPEWLLGQVAWRDLRLPLLSFEAAAGGEAKVGSGARVAVLNALGGRPHVKFIALVLQGIPRSLRVEEDLRRADAPLSALELDAVQLGTEVAKVPDLVALEQLLADAGLI</sequence>
<dbReference type="eggNOG" id="COG0835">
    <property type="taxonomic scope" value="Bacteria"/>
</dbReference>
<accession>S6AQI9</accession>
<dbReference type="PATRIC" id="fig|1245471.3.peg.344"/>
<dbReference type="InterPro" id="IPR036061">
    <property type="entry name" value="CheW-like_dom_sf"/>
</dbReference>
<dbReference type="RefSeq" id="WP_016490292.1">
    <property type="nucleotide sequence ID" value="NC_021499.1"/>
</dbReference>
<feature type="domain" description="CheW-like" evidence="1">
    <location>
        <begin position="11"/>
        <end position="147"/>
    </location>
</feature>
<protein>
    <submittedName>
        <fullName evidence="2">Putative chemosensory signal transduction system protein ChpC</fullName>
    </submittedName>
</protein>
<evidence type="ECO:0000259" key="1">
    <source>
        <dbReference type="SMART" id="SM00260"/>
    </source>
</evidence>
<evidence type="ECO:0000313" key="2">
    <source>
        <dbReference type="EMBL" id="BAN46081.1"/>
    </source>
</evidence>
<dbReference type="Pfam" id="PF01584">
    <property type="entry name" value="CheW"/>
    <property type="match status" value="1"/>
</dbReference>
<dbReference type="Proteomes" id="UP000015503">
    <property type="component" value="Chromosome"/>
</dbReference>
<reference evidence="2 3" key="1">
    <citation type="journal article" date="2013" name="Genome Announc.">
        <title>Complete Genome Sequence of the Carbazole Degrader Pseudomonas resinovorans Strain CA10 (NBRC 106553).</title>
        <authorList>
            <person name="Shintani M."/>
            <person name="Hosoyama A."/>
            <person name="Ohji S."/>
            <person name="Tsuchikane K."/>
            <person name="Takarada H."/>
            <person name="Yamazoe A."/>
            <person name="Fujita N."/>
            <person name="Nojiri H."/>
        </authorList>
    </citation>
    <scope>NUCLEOTIDE SEQUENCE [LARGE SCALE GENOMIC DNA]</scope>
    <source>
        <strain evidence="2 3">NBRC 106553</strain>
    </source>
</reference>